<evidence type="ECO:0000256" key="2">
    <source>
        <dbReference type="SAM" id="MobiDB-lite"/>
    </source>
</evidence>
<dbReference type="Pfam" id="PF05004">
    <property type="entry name" value="IFRD"/>
    <property type="match status" value="1"/>
</dbReference>
<evidence type="ECO:0000313" key="5">
    <source>
        <dbReference type="Proteomes" id="UP000492821"/>
    </source>
</evidence>
<organism evidence="5 6">
    <name type="scientific">Panagrellus redivivus</name>
    <name type="common">Microworm</name>
    <dbReference type="NCBI Taxonomy" id="6233"/>
    <lineage>
        <taxon>Eukaryota</taxon>
        <taxon>Metazoa</taxon>
        <taxon>Ecdysozoa</taxon>
        <taxon>Nematoda</taxon>
        <taxon>Chromadorea</taxon>
        <taxon>Rhabditida</taxon>
        <taxon>Tylenchina</taxon>
        <taxon>Panagrolaimomorpha</taxon>
        <taxon>Panagrolaimoidea</taxon>
        <taxon>Panagrolaimidae</taxon>
        <taxon>Panagrellus</taxon>
    </lineage>
</organism>
<keyword evidence="5" id="KW-1185">Reference proteome</keyword>
<protein>
    <submittedName>
        <fullName evidence="6">IFRD domain-containing protein</fullName>
    </submittedName>
</protein>
<evidence type="ECO:0000256" key="1">
    <source>
        <dbReference type="ARBA" id="ARBA00008828"/>
    </source>
</evidence>
<accession>A0A7E4ZQ42</accession>
<name>A0A7E4ZQ42_PANRE</name>
<dbReference type="AlphaFoldDB" id="A0A7E4ZQ42"/>
<reference evidence="6" key="2">
    <citation type="submission" date="2020-10" db="UniProtKB">
        <authorList>
            <consortium name="WormBaseParasite"/>
        </authorList>
    </citation>
    <scope>IDENTIFICATION</scope>
</reference>
<comment type="similarity">
    <text evidence="1">Belongs to the IFRD family.</text>
</comment>
<feature type="compositionally biased region" description="Basic and acidic residues" evidence="2">
    <location>
        <begin position="374"/>
        <end position="383"/>
    </location>
</feature>
<dbReference type="WBParaSite" id="Pan_g10714.t1">
    <property type="protein sequence ID" value="Pan_g10714.t1"/>
    <property type="gene ID" value="Pan_g10714"/>
</dbReference>
<dbReference type="InterPro" id="IPR011989">
    <property type="entry name" value="ARM-like"/>
</dbReference>
<proteinExistence type="inferred from homology"/>
<dbReference type="Proteomes" id="UP000492821">
    <property type="component" value="Unassembled WGS sequence"/>
</dbReference>
<dbReference type="InterPro" id="IPR039777">
    <property type="entry name" value="IFRD"/>
</dbReference>
<dbReference type="InterPro" id="IPR006921">
    <property type="entry name" value="Interferon-rel_develop_reg_C"/>
</dbReference>
<dbReference type="Gene3D" id="1.25.10.10">
    <property type="entry name" value="Leucine-rich Repeat Variant"/>
    <property type="match status" value="1"/>
</dbReference>
<feature type="region of interest" description="Disordered" evidence="2">
    <location>
        <begin position="1"/>
        <end position="25"/>
    </location>
</feature>
<feature type="domain" description="Interferon-related developmental regulator C-terminal" evidence="3">
    <location>
        <begin position="354"/>
        <end position="404"/>
    </location>
</feature>
<sequence>MGRRGKTIEPAVARSQAGDTDPSDLDSVAYSSVAGDNDTVHGDSDSEILGPHAIDVLRTNVENAADKSNNTRIEAMKNLIGLLRKCVLDEDLEHWKASLCDSLEKNLRRTDDESTLACGLVGLLAIQKAFDIEDELRGPLKALVHLANDYSKPEALRADAAQNIGIGAFFSADQPSEIRDYVTTLANLWSAVRTTSQTSALFISALEAWTVLLHRAGDAAVNTAVEDSQPKLCQFLSATNVEIRIAAGEALATLYQLARESDEDFEFGNQTYVEEIIEKLSLDSAKYHAKRDKRAQKLTFRQINDVMFNDAFPESQVRFNRQETLEITDCMGRLLYDNLCISLKSHMNIHLSKNAVIRDAFDLGPIVETDVVKETKQQKKDRQQTQVEMSKMRKIHRNKQRDKKAY</sequence>
<evidence type="ECO:0000259" key="4">
    <source>
        <dbReference type="Pfam" id="PF05004"/>
    </source>
</evidence>
<feature type="compositionally biased region" description="Basic residues" evidence="2">
    <location>
        <begin position="392"/>
        <end position="406"/>
    </location>
</feature>
<evidence type="ECO:0000313" key="6">
    <source>
        <dbReference type="WBParaSite" id="Pan_g10714.t1"/>
    </source>
</evidence>
<dbReference type="PANTHER" id="PTHR12354:SF1">
    <property type="entry name" value="INTERFERON-RELATED DEVELOPMENTAL REGULATOR 1"/>
    <property type="match status" value="1"/>
</dbReference>
<dbReference type="InterPro" id="IPR016024">
    <property type="entry name" value="ARM-type_fold"/>
</dbReference>
<dbReference type="SUPFAM" id="SSF48371">
    <property type="entry name" value="ARM repeat"/>
    <property type="match status" value="1"/>
</dbReference>
<feature type="region of interest" description="Disordered" evidence="2">
    <location>
        <begin position="374"/>
        <end position="406"/>
    </location>
</feature>
<evidence type="ECO:0000259" key="3">
    <source>
        <dbReference type="Pfam" id="PF04836"/>
    </source>
</evidence>
<reference evidence="5" key="1">
    <citation type="journal article" date="2013" name="Genetics">
        <title>The draft genome and transcriptome of Panagrellus redivivus are shaped by the harsh demands of a free-living lifestyle.</title>
        <authorList>
            <person name="Srinivasan J."/>
            <person name="Dillman A.R."/>
            <person name="Macchietto M.G."/>
            <person name="Heikkinen L."/>
            <person name="Lakso M."/>
            <person name="Fracchia K.M."/>
            <person name="Antoshechkin I."/>
            <person name="Mortazavi A."/>
            <person name="Wong G."/>
            <person name="Sternberg P.W."/>
        </authorList>
    </citation>
    <scope>NUCLEOTIDE SEQUENCE [LARGE SCALE GENOMIC DNA]</scope>
    <source>
        <strain evidence="5">MT8872</strain>
    </source>
</reference>
<dbReference type="Pfam" id="PF04836">
    <property type="entry name" value="IFRD_C"/>
    <property type="match status" value="1"/>
</dbReference>
<feature type="domain" description="Interferon-related developmental regulator N-terminal" evidence="4">
    <location>
        <begin position="55"/>
        <end position="304"/>
    </location>
</feature>
<dbReference type="PANTHER" id="PTHR12354">
    <property type="entry name" value="INTERFERON-RELATED DEVELOPMENTAL REGULATOR"/>
    <property type="match status" value="1"/>
</dbReference>
<dbReference type="InterPro" id="IPR007701">
    <property type="entry name" value="Interferon-rel_develop_reg_N"/>
</dbReference>